<name>A0ABD0LYW2_9CAEN</name>
<accession>A0ABD0LYW2</accession>
<organism evidence="1 2">
    <name type="scientific">Batillaria attramentaria</name>
    <dbReference type="NCBI Taxonomy" id="370345"/>
    <lineage>
        <taxon>Eukaryota</taxon>
        <taxon>Metazoa</taxon>
        <taxon>Spiralia</taxon>
        <taxon>Lophotrochozoa</taxon>
        <taxon>Mollusca</taxon>
        <taxon>Gastropoda</taxon>
        <taxon>Caenogastropoda</taxon>
        <taxon>Sorbeoconcha</taxon>
        <taxon>Cerithioidea</taxon>
        <taxon>Batillariidae</taxon>
        <taxon>Batillaria</taxon>
    </lineage>
</organism>
<proteinExistence type="predicted"/>
<sequence>MALKDTRILEMLTTRGQTDHSLTLSGRCFIASDRDRAGVKLNTAPTDHRRSNDLLASRRRVRHGYNEGQPRDLYKRQFVSREADCHTSGQDYRDRVQFVTPLYVYNPFTRLQIKPEQSLRFSG</sequence>
<protein>
    <submittedName>
        <fullName evidence="1">Uncharacterized protein</fullName>
    </submittedName>
</protein>
<dbReference type="AlphaFoldDB" id="A0ABD0LYW2"/>
<evidence type="ECO:0000313" key="1">
    <source>
        <dbReference type="EMBL" id="KAK7504622.1"/>
    </source>
</evidence>
<gene>
    <name evidence="1" type="ORF">BaRGS_00004108</name>
</gene>
<dbReference type="Proteomes" id="UP001519460">
    <property type="component" value="Unassembled WGS sequence"/>
</dbReference>
<reference evidence="1 2" key="1">
    <citation type="journal article" date="2023" name="Sci. Data">
        <title>Genome assembly of the Korean intertidal mud-creeper Batillaria attramentaria.</title>
        <authorList>
            <person name="Patra A.K."/>
            <person name="Ho P.T."/>
            <person name="Jun S."/>
            <person name="Lee S.J."/>
            <person name="Kim Y."/>
            <person name="Won Y.J."/>
        </authorList>
    </citation>
    <scope>NUCLEOTIDE SEQUENCE [LARGE SCALE GENOMIC DNA]</scope>
    <source>
        <strain evidence="1">Wonlab-2016</strain>
    </source>
</reference>
<dbReference type="EMBL" id="JACVVK020000014">
    <property type="protein sequence ID" value="KAK7504622.1"/>
    <property type="molecule type" value="Genomic_DNA"/>
</dbReference>
<evidence type="ECO:0000313" key="2">
    <source>
        <dbReference type="Proteomes" id="UP001519460"/>
    </source>
</evidence>
<keyword evidence="2" id="KW-1185">Reference proteome</keyword>
<comment type="caution">
    <text evidence="1">The sequence shown here is derived from an EMBL/GenBank/DDBJ whole genome shotgun (WGS) entry which is preliminary data.</text>
</comment>